<keyword evidence="3" id="KW-1005">Bacterial flagellum biogenesis</keyword>
<dbReference type="InterPro" id="IPR008622">
    <property type="entry name" value="FliT"/>
</dbReference>
<keyword evidence="4" id="KW-0143">Chaperone</keyword>
<sequence length="119" mass="13601">MAGLAVLYKVTKELSDHLQQPLPPDEQAREDYLDIIDFLLEKRALLLATFKSPSATDETLSRATEIAGMNEQIEEKLQKVKARIGRDLKQARRHVRVETQYASTYVLPATEGFYVDKKH</sequence>
<dbReference type="Proteomes" id="UP000198853">
    <property type="component" value="Unassembled WGS sequence"/>
</dbReference>
<comment type="subcellular location">
    <subcellularLocation>
        <location evidence="1">Cytoplasm</location>
        <location evidence="1">Cytosol</location>
    </subcellularLocation>
</comment>
<keyword evidence="8" id="KW-0282">Flagellum</keyword>
<dbReference type="EMBL" id="FNEN01000002">
    <property type="protein sequence ID" value="SDI44874.1"/>
    <property type="molecule type" value="Genomic_DNA"/>
</dbReference>
<evidence type="ECO:0000313" key="8">
    <source>
        <dbReference type="EMBL" id="SDI44874.1"/>
    </source>
</evidence>
<proteinExistence type="inferred from homology"/>
<evidence type="ECO:0000256" key="1">
    <source>
        <dbReference type="ARBA" id="ARBA00004514"/>
    </source>
</evidence>
<name>A0A1G8KN60_9BACI</name>
<accession>A0A1G8KN60</accession>
<evidence type="ECO:0000256" key="7">
    <source>
        <dbReference type="ARBA" id="ARBA00093797"/>
    </source>
</evidence>
<dbReference type="AlphaFoldDB" id="A0A1G8KN60"/>
<evidence type="ECO:0000256" key="5">
    <source>
        <dbReference type="ARBA" id="ARBA00093765"/>
    </source>
</evidence>
<keyword evidence="9" id="KW-1185">Reference proteome</keyword>
<comment type="function">
    <text evidence="5">May act as an export chaperone for the filament capping protein FliD.</text>
</comment>
<comment type="similarity">
    <text evidence="6">Belongs to the bacillales FliT family.</text>
</comment>
<dbReference type="OrthoDB" id="2353131at2"/>
<keyword evidence="2" id="KW-0963">Cytoplasm</keyword>
<reference evidence="8 9" key="1">
    <citation type="submission" date="2016-10" db="EMBL/GenBank/DDBJ databases">
        <authorList>
            <person name="de Groot N.N."/>
        </authorList>
    </citation>
    <scope>NUCLEOTIDE SEQUENCE [LARGE SCALE GENOMIC DNA]</scope>
    <source>
        <strain evidence="8 9">DSM 21771</strain>
    </source>
</reference>
<gene>
    <name evidence="8" type="ORF">SAMN04488123_102209</name>
</gene>
<dbReference type="Pfam" id="PF05400">
    <property type="entry name" value="FliT"/>
    <property type="match status" value="1"/>
</dbReference>
<keyword evidence="8" id="KW-0969">Cilium</keyword>
<evidence type="ECO:0000256" key="4">
    <source>
        <dbReference type="ARBA" id="ARBA00023186"/>
    </source>
</evidence>
<evidence type="ECO:0000256" key="3">
    <source>
        <dbReference type="ARBA" id="ARBA00022795"/>
    </source>
</evidence>
<protein>
    <recommendedName>
        <fullName evidence="7">Flagellar protein FliT</fullName>
    </recommendedName>
</protein>
<keyword evidence="8" id="KW-0966">Cell projection</keyword>
<dbReference type="RefSeq" id="WP_090396116.1">
    <property type="nucleotide sequence ID" value="NZ_FNEN01000002.1"/>
</dbReference>
<evidence type="ECO:0000313" key="9">
    <source>
        <dbReference type="Proteomes" id="UP000198853"/>
    </source>
</evidence>
<evidence type="ECO:0000256" key="2">
    <source>
        <dbReference type="ARBA" id="ARBA00022490"/>
    </source>
</evidence>
<organism evidence="8 9">
    <name type="scientific">Natribacillus halophilus</name>
    <dbReference type="NCBI Taxonomy" id="549003"/>
    <lineage>
        <taxon>Bacteria</taxon>
        <taxon>Bacillati</taxon>
        <taxon>Bacillota</taxon>
        <taxon>Bacilli</taxon>
        <taxon>Bacillales</taxon>
        <taxon>Bacillaceae</taxon>
        <taxon>Natribacillus</taxon>
    </lineage>
</organism>
<evidence type="ECO:0000256" key="6">
    <source>
        <dbReference type="ARBA" id="ARBA00093785"/>
    </source>
</evidence>